<name>A0ABT9XR03_9BACI</name>
<evidence type="ECO:0000259" key="1">
    <source>
        <dbReference type="Pfam" id="PF10057"/>
    </source>
</evidence>
<evidence type="ECO:0000313" key="3">
    <source>
        <dbReference type="Proteomes" id="UP001224122"/>
    </source>
</evidence>
<evidence type="ECO:0000313" key="2">
    <source>
        <dbReference type="EMBL" id="MDQ0197991.1"/>
    </source>
</evidence>
<dbReference type="Pfam" id="PF10057">
    <property type="entry name" value="MpsC"/>
    <property type="match status" value="1"/>
</dbReference>
<gene>
    <name evidence="2" type="ORF">J2S10_001132</name>
</gene>
<feature type="domain" description="Na+-translocating membrane potential-generating system MpsC" evidence="1">
    <location>
        <begin position="3"/>
        <end position="111"/>
    </location>
</feature>
<protein>
    <submittedName>
        <fullName evidence="2">Uncharacterized protein YbcI</fullName>
    </submittedName>
</protein>
<organism evidence="2 3">
    <name type="scientific">Neobacillus ginsengisoli</name>
    <dbReference type="NCBI Taxonomy" id="904295"/>
    <lineage>
        <taxon>Bacteria</taxon>
        <taxon>Bacillati</taxon>
        <taxon>Bacillota</taxon>
        <taxon>Bacilli</taxon>
        <taxon>Bacillales</taxon>
        <taxon>Bacillaceae</taxon>
        <taxon>Neobacillus</taxon>
    </lineage>
</organism>
<accession>A0ABT9XR03</accession>
<proteinExistence type="predicted"/>
<keyword evidence="3" id="KW-1185">Reference proteome</keyword>
<sequence length="122" mass="14195">MSKKEHQFNEIVRKVRKDLFGKGPDFIKTIFADNMAITTLKGNLTPVEKFIKQSPEGYEQIHRARTKMIQEYYKQNKPEELEEIVGSNLLNLFSDINIEEDIAISVFVFEKPIRGDYNPTAE</sequence>
<dbReference type="RefSeq" id="WP_307405292.1">
    <property type="nucleotide sequence ID" value="NZ_JAUSTW010000002.1"/>
</dbReference>
<comment type="caution">
    <text evidence="2">The sequence shown here is derived from an EMBL/GenBank/DDBJ whole genome shotgun (WGS) entry which is preliminary data.</text>
</comment>
<reference evidence="2 3" key="1">
    <citation type="submission" date="2023-07" db="EMBL/GenBank/DDBJ databases">
        <title>Genomic Encyclopedia of Type Strains, Phase IV (KMG-IV): sequencing the most valuable type-strain genomes for metagenomic binning, comparative biology and taxonomic classification.</title>
        <authorList>
            <person name="Goeker M."/>
        </authorList>
    </citation>
    <scope>NUCLEOTIDE SEQUENCE [LARGE SCALE GENOMIC DNA]</scope>
    <source>
        <strain evidence="2 3">DSM 27594</strain>
    </source>
</reference>
<dbReference type="Proteomes" id="UP001224122">
    <property type="component" value="Unassembled WGS sequence"/>
</dbReference>
<dbReference type="InterPro" id="IPR018745">
    <property type="entry name" value="MpsC"/>
</dbReference>
<dbReference type="EMBL" id="JAUSTW010000002">
    <property type="protein sequence ID" value="MDQ0197991.1"/>
    <property type="molecule type" value="Genomic_DNA"/>
</dbReference>